<keyword evidence="1" id="KW-1133">Transmembrane helix</keyword>
<dbReference type="PANTHER" id="PTHR32246">
    <property type="entry name" value="INGRESSION PROTEIN FIC1"/>
    <property type="match status" value="1"/>
</dbReference>
<organism evidence="2 3">
    <name type="scientific">Stephania cephalantha</name>
    <dbReference type="NCBI Taxonomy" id="152367"/>
    <lineage>
        <taxon>Eukaryota</taxon>
        <taxon>Viridiplantae</taxon>
        <taxon>Streptophyta</taxon>
        <taxon>Embryophyta</taxon>
        <taxon>Tracheophyta</taxon>
        <taxon>Spermatophyta</taxon>
        <taxon>Magnoliopsida</taxon>
        <taxon>Ranunculales</taxon>
        <taxon>Menispermaceae</taxon>
        <taxon>Menispermoideae</taxon>
        <taxon>Cissampelideae</taxon>
        <taxon>Stephania</taxon>
    </lineage>
</organism>
<dbReference type="Proteomes" id="UP001419268">
    <property type="component" value="Unassembled WGS sequence"/>
</dbReference>
<evidence type="ECO:0000313" key="2">
    <source>
        <dbReference type="EMBL" id="KAK9147789.1"/>
    </source>
</evidence>
<dbReference type="AlphaFoldDB" id="A0AAP0PMB9"/>
<gene>
    <name evidence="2" type="ORF">Scep_006546</name>
</gene>
<feature type="transmembrane region" description="Helical" evidence="1">
    <location>
        <begin position="170"/>
        <end position="192"/>
    </location>
</feature>
<keyword evidence="3" id="KW-1185">Reference proteome</keyword>
<sequence length="219" mass="24181">MDSERGSYPCWNQKLCLALPYHINFISVEVQCGVARSKVRPVASAKVPVSDIDGDYVPSHFLHFLSYRLRQRDGERNGIINLCIRVLLRPDDQINVCRTLGPLGFSSGKNWSKKLNGGHEVQKGVKVGDISHNVALGIPIATVYATVYGLEARSLRLSPSPSEALATVRVIVLAIFIIIIKACSSLSLAAFVRDWASPLFVIGREKALDLNRGRRRVCL</sequence>
<keyword evidence="1" id="KW-0472">Membrane</keyword>
<dbReference type="EMBL" id="JBBNAG010000003">
    <property type="protein sequence ID" value="KAK9147789.1"/>
    <property type="molecule type" value="Genomic_DNA"/>
</dbReference>
<keyword evidence="1" id="KW-0812">Transmembrane</keyword>
<feature type="transmembrane region" description="Helical" evidence="1">
    <location>
        <begin position="130"/>
        <end position="150"/>
    </location>
</feature>
<accession>A0AAP0PMB9</accession>
<evidence type="ECO:0000256" key="1">
    <source>
        <dbReference type="SAM" id="Phobius"/>
    </source>
</evidence>
<name>A0AAP0PMB9_9MAGN</name>
<comment type="caution">
    <text evidence="2">The sequence shown here is derived from an EMBL/GenBank/DDBJ whole genome shotgun (WGS) entry which is preliminary data.</text>
</comment>
<evidence type="ECO:0008006" key="4">
    <source>
        <dbReference type="Google" id="ProtNLM"/>
    </source>
</evidence>
<protein>
    <recommendedName>
        <fullName evidence="4">C2 domain-containing protein</fullName>
    </recommendedName>
</protein>
<reference evidence="2 3" key="1">
    <citation type="submission" date="2024-01" db="EMBL/GenBank/DDBJ databases">
        <title>Genome assemblies of Stephania.</title>
        <authorList>
            <person name="Yang L."/>
        </authorList>
    </citation>
    <scope>NUCLEOTIDE SEQUENCE [LARGE SCALE GENOMIC DNA]</scope>
    <source>
        <strain evidence="2">JXDWG</strain>
        <tissue evidence="2">Leaf</tissue>
    </source>
</reference>
<dbReference type="PANTHER" id="PTHR32246:SF17">
    <property type="entry name" value="BON1-ASSOCIATED PROTEIN 2"/>
    <property type="match status" value="1"/>
</dbReference>
<proteinExistence type="predicted"/>
<evidence type="ECO:0000313" key="3">
    <source>
        <dbReference type="Proteomes" id="UP001419268"/>
    </source>
</evidence>